<dbReference type="SUPFAM" id="SSF55681">
    <property type="entry name" value="Class II aaRS and biotin synthetases"/>
    <property type="match status" value="1"/>
</dbReference>
<dbReference type="Pfam" id="PF10437">
    <property type="entry name" value="Lip_prot_lig_C"/>
    <property type="match status" value="1"/>
</dbReference>
<dbReference type="Pfam" id="PF21948">
    <property type="entry name" value="LplA-B_cat"/>
    <property type="match status" value="1"/>
</dbReference>
<sequence length="325" mass="36835">MRFIHNTNTDPAFNLACEEWLLKNSPDDVFMLWRNAPAVIVGRNQNTLSQIDEEFVRTRDIPVIRRLSGGGAVFHDLGNINFTFIDLKHSGSGLDFRRFTEPILDALRGMGVPCDFDGRNDLVINGQKFSGNAQHIHKNRVLHHGTLLFSAEITDLSGALRVDPEKYRDKAVKSVQKRVTNISSHLPEPMDVAQFLDRLMGHISSGTAQGGLELSEMEKLAVDSLADVKYRTWDWNFGYSPQYGMVRKTRTTGGLLEVHLDVKQGRIEQIRLFGDYFGSRNVGELEKRLQGCRHERTALRKLIASVPLADYLRDVQPEELLNCLF</sequence>
<dbReference type="Gene3D" id="3.30.930.10">
    <property type="entry name" value="Bira Bifunctional Protein, Domain 2"/>
    <property type="match status" value="1"/>
</dbReference>
<dbReference type="InterPro" id="IPR004562">
    <property type="entry name" value="LipoylTrfase_LipoateP_Ligase"/>
</dbReference>
<dbReference type="SUPFAM" id="SSF82649">
    <property type="entry name" value="SufE/NifU"/>
    <property type="match status" value="1"/>
</dbReference>
<evidence type="ECO:0000256" key="1">
    <source>
        <dbReference type="ARBA" id="ARBA00005085"/>
    </source>
</evidence>
<comment type="pathway">
    <text evidence="1">Protein modification; protein lipoylation via exogenous pathway; protein N(6)-(lipoyl)lysine from lipoate: step 2/2.</text>
</comment>
<proteinExistence type="predicted"/>
<dbReference type="OrthoDB" id="9787898at2"/>
<organism evidence="9 10">
    <name type="scientific">Paucidesulfovibrio gracilis DSM 16080</name>
    <dbReference type="NCBI Taxonomy" id="1121449"/>
    <lineage>
        <taxon>Bacteria</taxon>
        <taxon>Pseudomonadati</taxon>
        <taxon>Thermodesulfobacteriota</taxon>
        <taxon>Desulfovibrionia</taxon>
        <taxon>Desulfovibrionales</taxon>
        <taxon>Desulfovibrionaceae</taxon>
        <taxon>Paucidesulfovibrio</taxon>
    </lineage>
</organism>
<dbReference type="RefSeq" id="WP_078717594.1">
    <property type="nucleotide sequence ID" value="NZ_FUYC01000009.1"/>
</dbReference>
<protein>
    <recommendedName>
        <fullName evidence="3">lipoate--protein ligase</fullName>
        <ecNumber evidence="3">6.3.1.20</ecNumber>
    </recommendedName>
</protein>
<dbReference type="PANTHER" id="PTHR12561:SF3">
    <property type="entry name" value="LIPOYLTRANSFERASE 1, MITOCHONDRIAL"/>
    <property type="match status" value="1"/>
</dbReference>
<dbReference type="STRING" id="1121449.SAMN02745704_02039"/>
<evidence type="ECO:0000259" key="8">
    <source>
        <dbReference type="PROSITE" id="PS51733"/>
    </source>
</evidence>
<dbReference type="GO" id="GO:0017118">
    <property type="term" value="F:lipoyltransferase activity"/>
    <property type="evidence" value="ECO:0007669"/>
    <property type="project" value="TreeGrafter"/>
</dbReference>
<feature type="domain" description="BPL/LPL catalytic" evidence="8">
    <location>
        <begin position="24"/>
        <end position="211"/>
    </location>
</feature>
<evidence type="ECO:0000313" key="9">
    <source>
        <dbReference type="EMBL" id="SKA87322.1"/>
    </source>
</evidence>
<dbReference type="AlphaFoldDB" id="A0A1T4XCB9"/>
<dbReference type="EC" id="6.3.1.20" evidence="3"/>
<dbReference type="UniPathway" id="UPA00537">
    <property type="reaction ID" value="UER00594"/>
</dbReference>
<name>A0A1T4XCB9_9BACT</name>
<dbReference type="Gene3D" id="3.30.390.50">
    <property type="entry name" value="CO dehydrogenase flavoprotein, C-terminal domain"/>
    <property type="match status" value="1"/>
</dbReference>
<keyword evidence="10" id="KW-1185">Reference proteome</keyword>
<dbReference type="InterPro" id="IPR019491">
    <property type="entry name" value="Lipoate_protein_ligase_C"/>
</dbReference>
<evidence type="ECO:0000256" key="2">
    <source>
        <dbReference type="ARBA" id="ARBA00005124"/>
    </source>
</evidence>
<dbReference type="CDD" id="cd16443">
    <property type="entry name" value="LplA"/>
    <property type="match status" value="1"/>
</dbReference>
<dbReference type="InterPro" id="IPR004143">
    <property type="entry name" value="BPL_LPL_catalytic"/>
</dbReference>
<dbReference type="GO" id="GO:0005737">
    <property type="term" value="C:cytoplasm"/>
    <property type="evidence" value="ECO:0007669"/>
    <property type="project" value="TreeGrafter"/>
</dbReference>
<gene>
    <name evidence="9" type="ORF">SAMN02745704_02039</name>
</gene>
<dbReference type="GO" id="GO:0009249">
    <property type="term" value="P:protein lipoylation"/>
    <property type="evidence" value="ECO:0007669"/>
    <property type="project" value="InterPro"/>
</dbReference>
<accession>A0A1T4XCB9</accession>
<evidence type="ECO:0000256" key="5">
    <source>
        <dbReference type="ARBA" id="ARBA00022741"/>
    </source>
</evidence>
<keyword evidence="4 9" id="KW-0436">Ligase</keyword>
<keyword evidence="5" id="KW-0547">Nucleotide-binding</keyword>
<evidence type="ECO:0000256" key="7">
    <source>
        <dbReference type="ARBA" id="ARBA00048037"/>
    </source>
</evidence>
<dbReference type="Proteomes" id="UP000190027">
    <property type="component" value="Unassembled WGS sequence"/>
</dbReference>
<comment type="catalytic activity">
    <reaction evidence="7">
        <text>L-lysyl-[lipoyl-carrier protein] + (R)-lipoate + ATP = N(6)-[(R)-lipoyl]-L-lysyl-[lipoyl-carrier protein] + AMP + diphosphate + H(+)</text>
        <dbReference type="Rhea" id="RHEA:49288"/>
        <dbReference type="Rhea" id="RHEA-COMP:10500"/>
        <dbReference type="Rhea" id="RHEA-COMP:10502"/>
        <dbReference type="ChEBI" id="CHEBI:15378"/>
        <dbReference type="ChEBI" id="CHEBI:29969"/>
        <dbReference type="ChEBI" id="CHEBI:30616"/>
        <dbReference type="ChEBI" id="CHEBI:33019"/>
        <dbReference type="ChEBI" id="CHEBI:83088"/>
        <dbReference type="ChEBI" id="CHEBI:83099"/>
        <dbReference type="ChEBI" id="CHEBI:456215"/>
        <dbReference type="EC" id="6.3.1.20"/>
    </reaction>
</comment>
<dbReference type="PROSITE" id="PS51733">
    <property type="entry name" value="BPL_LPL_CATALYTIC"/>
    <property type="match status" value="1"/>
</dbReference>
<dbReference type="GO" id="GO:0016979">
    <property type="term" value="F:lipoate-protein ligase activity"/>
    <property type="evidence" value="ECO:0007669"/>
    <property type="project" value="UniProtKB-EC"/>
</dbReference>
<dbReference type="InterPro" id="IPR045864">
    <property type="entry name" value="aa-tRNA-synth_II/BPL/LPL"/>
</dbReference>
<dbReference type="EMBL" id="FUYC01000009">
    <property type="protein sequence ID" value="SKA87322.1"/>
    <property type="molecule type" value="Genomic_DNA"/>
</dbReference>
<evidence type="ECO:0000256" key="4">
    <source>
        <dbReference type="ARBA" id="ARBA00022598"/>
    </source>
</evidence>
<evidence type="ECO:0000313" key="10">
    <source>
        <dbReference type="Proteomes" id="UP000190027"/>
    </source>
</evidence>
<evidence type="ECO:0000256" key="3">
    <source>
        <dbReference type="ARBA" id="ARBA00012367"/>
    </source>
</evidence>
<dbReference type="PANTHER" id="PTHR12561">
    <property type="entry name" value="LIPOATE-PROTEIN LIGASE"/>
    <property type="match status" value="1"/>
</dbReference>
<keyword evidence="6" id="KW-0067">ATP-binding</keyword>
<comment type="pathway">
    <text evidence="2">Protein modification; protein lipoylation via exogenous pathway; protein N(6)-(lipoyl)lysine from lipoate: step 1/2.</text>
</comment>
<evidence type="ECO:0000256" key="6">
    <source>
        <dbReference type="ARBA" id="ARBA00022840"/>
    </source>
</evidence>
<dbReference type="NCBIfam" id="TIGR00545">
    <property type="entry name" value="lipoyltrans"/>
    <property type="match status" value="1"/>
</dbReference>
<dbReference type="GO" id="GO:0005524">
    <property type="term" value="F:ATP binding"/>
    <property type="evidence" value="ECO:0007669"/>
    <property type="project" value="UniProtKB-KW"/>
</dbReference>
<reference evidence="9 10" key="1">
    <citation type="submission" date="2017-02" db="EMBL/GenBank/DDBJ databases">
        <authorList>
            <person name="Peterson S.W."/>
        </authorList>
    </citation>
    <scope>NUCLEOTIDE SEQUENCE [LARGE SCALE GENOMIC DNA]</scope>
    <source>
        <strain evidence="9 10">DSM 16080</strain>
    </source>
</reference>